<dbReference type="Proteomes" id="UP001497744">
    <property type="component" value="Unassembled WGS sequence"/>
</dbReference>
<dbReference type="GeneID" id="94196343"/>
<sequence>MTPPVQIAQTVKVEWHAAEEDLTGICNGSGQTTIFKLFIYIATKPINMNPIPKILKPLAQLGNETGITGTSTQSFRHLFNIHTKIGIRVFNMTKKVLNLVG</sequence>
<organism evidence="1 2">
    <name type="scientific">Babesia caballi</name>
    <dbReference type="NCBI Taxonomy" id="5871"/>
    <lineage>
        <taxon>Eukaryota</taxon>
        <taxon>Sar</taxon>
        <taxon>Alveolata</taxon>
        <taxon>Apicomplexa</taxon>
        <taxon>Aconoidasida</taxon>
        <taxon>Piroplasmida</taxon>
        <taxon>Babesiidae</taxon>
        <taxon>Babesia</taxon>
    </lineage>
</organism>
<dbReference type="AlphaFoldDB" id="A0AAV4LYG6"/>
<proteinExistence type="predicted"/>
<name>A0AAV4LYG6_BABCB</name>
<reference evidence="1 2" key="1">
    <citation type="submission" date="2021-06" db="EMBL/GenBank/DDBJ databases">
        <title>Genome sequence of Babesia caballi.</title>
        <authorList>
            <person name="Yamagishi J."/>
            <person name="Kidaka T."/>
            <person name="Ochi A."/>
        </authorList>
    </citation>
    <scope>NUCLEOTIDE SEQUENCE [LARGE SCALE GENOMIC DNA]</scope>
    <source>
        <strain evidence="1">USDA-D6B2</strain>
    </source>
</reference>
<evidence type="ECO:0000313" key="2">
    <source>
        <dbReference type="Proteomes" id="UP001497744"/>
    </source>
</evidence>
<comment type="caution">
    <text evidence="1">The sequence shown here is derived from an EMBL/GenBank/DDBJ whole genome shotgun (WGS) entry which is preliminary data.</text>
</comment>
<dbReference type="EMBL" id="BPLF01000003">
    <property type="protein sequence ID" value="GIX64862.1"/>
    <property type="molecule type" value="Genomic_DNA"/>
</dbReference>
<accession>A0AAV4LYG6</accession>
<protein>
    <submittedName>
        <fullName evidence="1">Uncharacterized protein</fullName>
    </submittedName>
</protein>
<evidence type="ECO:0000313" key="1">
    <source>
        <dbReference type="EMBL" id="GIX64862.1"/>
    </source>
</evidence>
<gene>
    <name evidence="1" type="ORF">BcabD6B2_42970</name>
</gene>
<dbReference type="RefSeq" id="XP_067716931.1">
    <property type="nucleotide sequence ID" value="XM_067860830.1"/>
</dbReference>
<keyword evidence="2" id="KW-1185">Reference proteome</keyword>